<evidence type="ECO:0000256" key="3">
    <source>
        <dbReference type="ARBA" id="ARBA00022475"/>
    </source>
</evidence>
<dbReference type="SUPFAM" id="SSF161098">
    <property type="entry name" value="MetI-like"/>
    <property type="match status" value="1"/>
</dbReference>
<dbReference type="RefSeq" id="WP_324667997.1">
    <property type="nucleotide sequence ID" value="NZ_CP141614.1"/>
</dbReference>
<feature type="transmembrane region" description="Helical" evidence="7">
    <location>
        <begin position="161"/>
        <end position="178"/>
    </location>
</feature>
<feature type="transmembrane region" description="Helical" evidence="7">
    <location>
        <begin position="121"/>
        <end position="140"/>
    </location>
</feature>
<accession>A0ABZ1BLQ0</accession>
<evidence type="ECO:0000256" key="1">
    <source>
        <dbReference type="ARBA" id="ARBA00004651"/>
    </source>
</evidence>
<comment type="similarity">
    <text evidence="7">Belongs to the binding-protein-dependent transport system permease family.</text>
</comment>
<keyword evidence="4 7" id="KW-0812">Transmembrane</keyword>
<dbReference type="EMBL" id="CP141614">
    <property type="protein sequence ID" value="WRP13752.1"/>
    <property type="molecule type" value="Genomic_DNA"/>
</dbReference>
<comment type="subcellular location">
    <subcellularLocation>
        <location evidence="1 7">Cell membrane</location>
        <topology evidence="1 7">Multi-pass membrane protein</topology>
    </subcellularLocation>
</comment>
<dbReference type="PROSITE" id="PS50928">
    <property type="entry name" value="ABC_TM1"/>
    <property type="match status" value="1"/>
</dbReference>
<name>A0ABZ1BLQ0_9FIRM</name>
<protein>
    <submittedName>
        <fullName evidence="9">ABC transporter permease</fullName>
    </submittedName>
</protein>
<dbReference type="PANTHER" id="PTHR30151:SF38">
    <property type="entry name" value="ALIPHATIC SULFONATES TRANSPORT PERMEASE PROTEIN SSUC-RELATED"/>
    <property type="match status" value="1"/>
</dbReference>
<dbReference type="Gene3D" id="1.10.3720.10">
    <property type="entry name" value="MetI-like"/>
    <property type="match status" value="1"/>
</dbReference>
<dbReference type="CDD" id="cd06261">
    <property type="entry name" value="TM_PBP2"/>
    <property type="match status" value="1"/>
</dbReference>
<evidence type="ECO:0000256" key="5">
    <source>
        <dbReference type="ARBA" id="ARBA00022989"/>
    </source>
</evidence>
<evidence type="ECO:0000256" key="7">
    <source>
        <dbReference type="RuleBase" id="RU363032"/>
    </source>
</evidence>
<dbReference type="InterPro" id="IPR000515">
    <property type="entry name" value="MetI-like"/>
</dbReference>
<evidence type="ECO:0000313" key="9">
    <source>
        <dbReference type="EMBL" id="WRP13752.1"/>
    </source>
</evidence>
<dbReference type="Proteomes" id="UP001333102">
    <property type="component" value="Chromosome"/>
</dbReference>
<feature type="transmembrane region" description="Helical" evidence="7">
    <location>
        <begin position="94"/>
        <end position="115"/>
    </location>
</feature>
<proteinExistence type="inferred from homology"/>
<keyword evidence="5 7" id="KW-1133">Transmembrane helix</keyword>
<keyword evidence="2 7" id="KW-0813">Transport</keyword>
<feature type="transmembrane region" description="Helical" evidence="7">
    <location>
        <begin position="184"/>
        <end position="206"/>
    </location>
</feature>
<keyword evidence="3" id="KW-1003">Cell membrane</keyword>
<keyword evidence="6 7" id="KW-0472">Membrane</keyword>
<organism evidence="9 10">
    <name type="scientific">Geochorda subterranea</name>
    <dbReference type="NCBI Taxonomy" id="3109564"/>
    <lineage>
        <taxon>Bacteria</taxon>
        <taxon>Bacillati</taxon>
        <taxon>Bacillota</taxon>
        <taxon>Limnochordia</taxon>
        <taxon>Limnochordales</taxon>
        <taxon>Geochordaceae</taxon>
        <taxon>Geochorda</taxon>
    </lineage>
</organism>
<evidence type="ECO:0000256" key="4">
    <source>
        <dbReference type="ARBA" id="ARBA00022692"/>
    </source>
</evidence>
<dbReference type="InterPro" id="IPR035906">
    <property type="entry name" value="MetI-like_sf"/>
</dbReference>
<evidence type="ECO:0000259" key="8">
    <source>
        <dbReference type="PROSITE" id="PS50928"/>
    </source>
</evidence>
<evidence type="ECO:0000313" key="10">
    <source>
        <dbReference type="Proteomes" id="UP001333102"/>
    </source>
</evidence>
<dbReference type="Pfam" id="PF00528">
    <property type="entry name" value="BPD_transp_1"/>
    <property type="match status" value="1"/>
</dbReference>
<evidence type="ECO:0000256" key="6">
    <source>
        <dbReference type="ARBA" id="ARBA00023136"/>
    </source>
</evidence>
<keyword evidence="10" id="KW-1185">Reference proteome</keyword>
<evidence type="ECO:0000256" key="2">
    <source>
        <dbReference type="ARBA" id="ARBA00022448"/>
    </source>
</evidence>
<feature type="transmembrane region" description="Helical" evidence="7">
    <location>
        <begin position="63"/>
        <end position="82"/>
    </location>
</feature>
<reference evidence="10" key="1">
    <citation type="submission" date="2023-12" db="EMBL/GenBank/DDBJ databases">
        <title>Novel isolates from deep terrestrial aquifers shed light on the physiology and ecology of the class Limnochordia.</title>
        <authorList>
            <person name="Karnachuk O.V."/>
            <person name="Lukina A.P."/>
            <person name="Avakyan M.R."/>
            <person name="Kadnikov V."/>
            <person name="Begmatov S."/>
            <person name="Beletsky A.V."/>
            <person name="Mardanov A.V."/>
            <person name="Ravin N.V."/>
        </authorList>
    </citation>
    <scope>NUCLEOTIDE SEQUENCE [LARGE SCALE GENOMIC DNA]</scope>
    <source>
        <strain evidence="10">LN</strain>
    </source>
</reference>
<feature type="domain" description="ABC transmembrane type-1" evidence="8">
    <location>
        <begin position="51"/>
        <end position="235"/>
    </location>
</feature>
<dbReference type="PANTHER" id="PTHR30151">
    <property type="entry name" value="ALKANE SULFONATE ABC TRANSPORTER-RELATED, MEMBRANE SUBUNIT"/>
    <property type="match status" value="1"/>
</dbReference>
<gene>
    <name evidence="9" type="ORF">VLY81_09910</name>
</gene>
<feature type="transmembrane region" description="Helical" evidence="7">
    <location>
        <begin position="213"/>
        <end position="235"/>
    </location>
</feature>
<sequence length="247" mass="25627">MPRGVLGFASVAAVLVAWEAVTRAGWLPPLFLPPLSDVLTELGRLVASGELARSLALSLQRIALGWLLGSVAGFAVGLLVGLSPVAEGLLDPLIALTYPIPKIAILPLLILWLGIGEPSKVAVIAIGCFFPVAVNTAAGVRRVDPVLTRAARSLGARPWQVLTKVTIMAALPMVFAGLRLAAGMALLLVVSAEMIAAQAGIGFLVLQGGALMLVSRLMAGLVVLSLLGIASTWLLQAVERRVVRGQS</sequence>